<feature type="domain" description="Fork-head" evidence="3">
    <location>
        <begin position="56"/>
        <end position="160"/>
    </location>
</feature>
<dbReference type="GeneID" id="54563145"/>
<comment type="subcellular location">
    <subcellularLocation>
        <location evidence="2">Nucleus</location>
    </subcellularLocation>
</comment>
<sequence>MATPGTDLDHTARACISSASDLSLQGQADRDAIRIARKPLKDDIQKCIAPHRHDEPPPFFYAELVVMAIISHDTEDCDIEWTSLENILEWILETFPFYKKGVADGILKAIYSKRDFQEFGPYQCLNIINSSFMDLFEDYQVPLTYAEGMWTVDVRDARSFLHRWIEPQQDRKGVFRFLNLPAEL</sequence>
<dbReference type="RefSeq" id="XP_033660082.1">
    <property type="nucleotide sequence ID" value="XM_033809873.1"/>
</dbReference>
<dbReference type="GO" id="GO:0005634">
    <property type="term" value="C:nucleus"/>
    <property type="evidence" value="ECO:0007669"/>
    <property type="project" value="UniProtKB-SubCell"/>
</dbReference>
<keyword evidence="5" id="KW-1185">Reference proteome</keyword>
<dbReference type="PROSITE" id="PS50039">
    <property type="entry name" value="FORK_HEAD_3"/>
    <property type="match status" value="1"/>
</dbReference>
<keyword evidence="1 2" id="KW-0238">DNA-binding</keyword>
<dbReference type="Proteomes" id="UP000799537">
    <property type="component" value="Unassembled WGS sequence"/>
</dbReference>
<dbReference type="EMBL" id="ML993641">
    <property type="protein sequence ID" value="KAF2159193.1"/>
    <property type="molecule type" value="Genomic_DNA"/>
</dbReference>
<evidence type="ECO:0000256" key="2">
    <source>
        <dbReference type="PROSITE-ProRule" id="PRU00089"/>
    </source>
</evidence>
<name>A0A6A6BX84_ZASCE</name>
<evidence type="ECO:0000256" key="1">
    <source>
        <dbReference type="ARBA" id="ARBA00023125"/>
    </source>
</evidence>
<proteinExistence type="predicted"/>
<dbReference type="AlphaFoldDB" id="A0A6A6BX84"/>
<protein>
    <recommendedName>
        <fullName evidence="3">Fork-head domain-containing protein</fullName>
    </recommendedName>
</protein>
<organism evidence="4 5">
    <name type="scientific">Zasmidium cellare ATCC 36951</name>
    <dbReference type="NCBI Taxonomy" id="1080233"/>
    <lineage>
        <taxon>Eukaryota</taxon>
        <taxon>Fungi</taxon>
        <taxon>Dikarya</taxon>
        <taxon>Ascomycota</taxon>
        <taxon>Pezizomycotina</taxon>
        <taxon>Dothideomycetes</taxon>
        <taxon>Dothideomycetidae</taxon>
        <taxon>Mycosphaerellales</taxon>
        <taxon>Mycosphaerellaceae</taxon>
        <taxon>Zasmidium</taxon>
    </lineage>
</organism>
<evidence type="ECO:0000313" key="5">
    <source>
        <dbReference type="Proteomes" id="UP000799537"/>
    </source>
</evidence>
<feature type="DNA-binding region" description="Fork-head" evidence="2">
    <location>
        <begin position="56"/>
        <end position="160"/>
    </location>
</feature>
<dbReference type="GO" id="GO:0043565">
    <property type="term" value="F:sequence-specific DNA binding"/>
    <property type="evidence" value="ECO:0007669"/>
    <property type="project" value="InterPro"/>
</dbReference>
<dbReference type="InterPro" id="IPR036388">
    <property type="entry name" value="WH-like_DNA-bd_sf"/>
</dbReference>
<dbReference type="GO" id="GO:0003700">
    <property type="term" value="F:DNA-binding transcription factor activity"/>
    <property type="evidence" value="ECO:0007669"/>
    <property type="project" value="InterPro"/>
</dbReference>
<evidence type="ECO:0000313" key="4">
    <source>
        <dbReference type="EMBL" id="KAF2159193.1"/>
    </source>
</evidence>
<evidence type="ECO:0000259" key="3">
    <source>
        <dbReference type="PROSITE" id="PS50039"/>
    </source>
</evidence>
<accession>A0A6A6BX84</accession>
<dbReference type="Gene3D" id="1.10.10.10">
    <property type="entry name" value="Winged helix-like DNA-binding domain superfamily/Winged helix DNA-binding domain"/>
    <property type="match status" value="1"/>
</dbReference>
<gene>
    <name evidence="4" type="ORF">M409DRAFT_30333</name>
</gene>
<keyword evidence="2" id="KW-0539">Nucleus</keyword>
<reference evidence="4" key="1">
    <citation type="journal article" date="2020" name="Stud. Mycol.">
        <title>101 Dothideomycetes genomes: a test case for predicting lifestyles and emergence of pathogens.</title>
        <authorList>
            <person name="Haridas S."/>
            <person name="Albert R."/>
            <person name="Binder M."/>
            <person name="Bloem J."/>
            <person name="Labutti K."/>
            <person name="Salamov A."/>
            <person name="Andreopoulos B."/>
            <person name="Baker S."/>
            <person name="Barry K."/>
            <person name="Bills G."/>
            <person name="Bluhm B."/>
            <person name="Cannon C."/>
            <person name="Castanera R."/>
            <person name="Culley D."/>
            <person name="Daum C."/>
            <person name="Ezra D."/>
            <person name="Gonzalez J."/>
            <person name="Henrissat B."/>
            <person name="Kuo A."/>
            <person name="Liang C."/>
            <person name="Lipzen A."/>
            <person name="Lutzoni F."/>
            <person name="Magnuson J."/>
            <person name="Mondo S."/>
            <person name="Nolan M."/>
            <person name="Ohm R."/>
            <person name="Pangilinan J."/>
            <person name="Park H.-J."/>
            <person name="Ramirez L."/>
            <person name="Alfaro M."/>
            <person name="Sun H."/>
            <person name="Tritt A."/>
            <person name="Yoshinaga Y."/>
            <person name="Zwiers L.-H."/>
            <person name="Turgeon B."/>
            <person name="Goodwin S."/>
            <person name="Spatafora J."/>
            <person name="Crous P."/>
            <person name="Grigoriev I."/>
        </authorList>
    </citation>
    <scope>NUCLEOTIDE SEQUENCE</scope>
    <source>
        <strain evidence="4">ATCC 36951</strain>
    </source>
</reference>
<dbReference type="InterPro" id="IPR001766">
    <property type="entry name" value="Fork_head_dom"/>
</dbReference>